<dbReference type="AlphaFoldDB" id="A0A2H0BT64"/>
<comment type="caution">
    <text evidence="1">The sequence shown here is derived from an EMBL/GenBank/DDBJ whole genome shotgun (WGS) entry which is preliminary data.</text>
</comment>
<evidence type="ECO:0008006" key="3">
    <source>
        <dbReference type="Google" id="ProtNLM"/>
    </source>
</evidence>
<dbReference type="EMBL" id="PCSZ01000020">
    <property type="protein sequence ID" value="PIP60867.1"/>
    <property type="molecule type" value="Genomic_DNA"/>
</dbReference>
<evidence type="ECO:0000313" key="2">
    <source>
        <dbReference type="Proteomes" id="UP000231581"/>
    </source>
</evidence>
<dbReference type="Pfam" id="PF05711">
    <property type="entry name" value="TylF"/>
    <property type="match status" value="1"/>
</dbReference>
<dbReference type="SUPFAM" id="SSF53335">
    <property type="entry name" value="S-adenosyl-L-methionine-dependent methyltransferases"/>
    <property type="match status" value="1"/>
</dbReference>
<dbReference type="Proteomes" id="UP000231581">
    <property type="component" value="Unassembled WGS sequence"/>
</dbReference>
<dbReference type="Gene3D" id="3.40.50.150">
    <property type="entry name" value="Vaccinia Virus protein VP39"/>
    <property type="match status" value="1"/>
</dbReference>
<protein>
    <recommendedName>
        <fullName evidence="3">Macrocin O-methyltransferase</fullName>
    </recommendedName>
</protein>
<proteinExistence type="predicted"/>
<gene>
    <name evidence="1" type="ORF">COX00_00795</name>
</gene>
<accession>A0A2H0BT64</accession>
<name>A0A2H0BT64_9BACT</name>
<organism evidence="1 2">
    <name type="scientific">Candidatus Uhrbacteria bacterium CG22_combo_CG10-13_8_21_14_all_47_17</name>
    <dbReference type="NCBI Taxonomy" id="1975041"/>
    <lineage>
        <taxon>Bacteria</taxon>
        <taxon>Candidatus Uhriibacteriota</taxon>
    </lineage>
</organism>
<reference evidence="1 2" key="1">
    <citation type="submission" date="2017-09" db="EMBL/GenBank/DDBJ databases">
        <title>Depth-based differentiation of microbial function through sediment-hosted aquifers and enrichment of novel symbionts in the deep terrestrial subsurface.</title>
        <authorList>
            <person name="Probst A.J."/>
            <person name="Ladd B."/>
            <person name="Jarett J.K."/>
            <person name="Geller-Mcgrath D.E."/>
            <person name="Sieber C.M."/>
            <person name="Emerson J.B."/>
            <person name="Anantharaman K."/>
            <person name="Thomas B.C."/>
            <person name="Malmstrom R."/>
            <person name="Stieglmeier M."/>
            <person name="Klingl A."/>
            <person name="Woyke T."/>
            <person name="Ryan C.M."/>
            <person name="Banfield J.F."/>
        </authorList>
    </citation>
    <scope>NUCLEOTIDE SEQUENCE [LARGE SCALE GENOMIC DNA]</scope>
    <source>
        <strain evidence="1">CG22_combo_CG10-13_8_21_14_all_47_17</strain>
    </source>
</reference>
<dbReference type="PANTHER" id="PTHR40036:SF1">
    <property type="entry name" value="MACROCIN O-METHYLTRANSFERASE"/>
    <property type="match status" value="1"/>
</dbReference>
<sequence>MLSSIKSAARKSPFILKTHKIFKKILIFPFTLTDLNVLQPEKIPFRDFFNPKKLNLLKTVRPYTKNGFSRLTNVYDLAREIEQKNIPGAFVECGVWKGGLCAVMGAVAHDFGDRRTTWYLDSFEGMPEVASSHDGEGTEEIAGDVLKASVADAEEIVFGKLGLSREKNKIIKGWFEETLPQVKSEIGQIAILRLDADWYEATKLILDELYDQVVPGGYLIFDDYGRWIGSRKAVDDFLTSRNISPKLQFIGSVDGPKGEKRLAPMYFKKP</sequence>
<dbReference type="InterPro" id="IPR008884">
    <property type="entry name" value="TylF_MeTrfase"/>
</dbReference>
<dbReference type="InterPro" id="IPR029063">
    <property type="entry name" value="SAM-dependent_MTases_sf"/>
</dbReference>
<evidence type="ECO:0000313" key="1">
    <source>
        <dbReference type="EMBL" id="PIP60867.1"/>
    </source>
</evidence>
<dbReference type="PANTHER" id="PTHR40036">
    <property type="entry name" value="MACROCIN O-METHYLTRANSFERASE"/>
    <property type="match status" value="1"/>
</dbReference>